<dbReference type="AlphaFoldDB" id="A0A0P0WEW5"/>
<keyword evidence="2" id="KW-1185">Reference proteome</keyword>
<evidence type="ECO:0000313" key="1">
    <source>
        <dbReference type="EMBL" id="BAS91010.1"/>
    </source>
</evidence>
<evidence type="ECO:0000313" key="2">
    <source>
        <dbReference type="Proteomes" id="UP000059680"/>
    </source>
</evidence>
<dbReference type="InParanoid" id="A0A0P0WEW5"/>
<reference evidence="1 2" key="3">
    <citation type="journal article" date="2013" name="Rice">
        <title>Improvement of the Oryza sativa Nipponbare reference genome using next generation sequence and optical map data.</title>
        <authorList>
            <person name="Kawahara Y."/>
            <person name="de la Bastide M."/>
            <person name="Hamilton J.P."/>
            <person name="Kanamori H."/>
            <person name="McCombie W.R."/>
            <person name="Ouyang S."/>
            <person name="Schwartz D.C."/>
            <person name="Tanaka T."/>
            <person name="Wu J."/>
            <person name="Zhou S."/>
            <person name="Childs K.L."/>
            <person name="Davidson R.M."/>
            <person name="Lin H."/>
            <person name="Quesada-Ocampo L."/>
            <person name="Vaillancourt B."/>
            <person name="Sakai H."/>
            <person name="Lee S.S."/>
            <person name="Kim J."/>
            <person name="Numa H."/>
            <person name="Itoh T."/>
            <person name="Buell C.R."/>
            <person name="Matsumoto T."/>
        </authorList>
    </citation>
    <scope>NUCLEOTIDE SEQUENCE [LARGE SCALE GENOMIC DNA]</scope>
    <source>
        <strain evidence="2">cv. Nipponbare</strain>
    </source>
</reference>
<dbReference type="Proteomes" id="UP000059680">
    <property type="component" value="Chromosome 4"/>
</dbReference>
<organism evidence="1 2">
    <name type="scientific">Oryza sativa subsp. japonica</name>
    <name type="common">Rice</name>
    <dbReference type="NCBI Taxonomy" id="39947"/>
    <lineage>
        <taxon>Eukaryota</taxon>
        <taxon>Viridiplantae</taxon>
        <taxon>Streptophyta</taxon>
        <taxon>Embryophyta</taxon>
        <taxon>Tracheophyta</taxon>
        <taxon>Spermatophyta</taxon>
        <taxon>Magnoliopsida</taxon>
        <taxon>Liliopsida</taxon>
        <taxon>Poales</taxon>
        <taxon>Poaceae</taxon>
        <taxon>BOP clade</taxon>
        <taxon>Oryzoideae</taxon>
        <taxon>Oryzeae</taxon>
        <taxon>Oryzinae</taxon>
        <taxon>Oryza</taxon>
        <taxon>Oryza sativa</taxon>
    </lineage>
</organism>
<reference evidence="2" key="1">
    <citation type="journal article" date="2005" name="Nature">
        <title>The map-based sequence of the rice genome.</title>
        <authorList>
            <consortium name="International rice genome sequencing project (IRGSP)"/>
            <person name="Matsumoto T."/>
            <person name="Wu J."/>
            <person name="Kanamori H."/>
            <person name="Katayose Y."/>
            <person name="Fujisawa M."/>
            <person name="Namiki N."/>
            <person name="Mizuno H."/>
            <person name="Yamamoto K."/>
            <person name="Antonio B.A."/>
            <person name="Baba T."/>
            <person name="Sakata K."/>
            <person name="Nagamura Y."/>
            <person name="Aoki H."/>
            <person name="Arikawa K."/>
            <person name="Arita K."/>
            <person name="Bito T."/>
            <person name="Chiden Y."/>
            <person name="Fujitsuka N."/>
            <person name="Fukunaka R."/>
            <person name="Hamada M."/>
            <person name="Harada C."/>
            <person name="Hayashi A."/>
            <person name="Hijishita S."/>
            <person name="Honda M."/>
            <person name="Hosokawa S."/>
            <person name="Ichikawa Y."/>
            <person name="Idonuma A."/>
            <person name="Iijima M."/>
            <person name="Ikeda M."/>
            <person name="Ikeno M."/>
            <person name="Ito K."/>
            <person name="Ito S."/>
            <person name="Ito T."/>
            <person name="Ito Y."/>
            <person name="Ito Y."/>
            <person name="Iwabuchi A."/>
            <person name="Kamiya K."/>
            <person name="Karasawa W."/>
            <person name="Kurita K."/>
            <person name="Katagiri S."/>
            <person name="Kikuta A."/>
            <person name="Kobayashi H."/>
            <person name="Kobayashi N."/>
            <person name="Machita K."/>
            <person name="Maehara T."/>
            <person name="Masukawa M."/>
            <person name="Mizubayashi T."/>
            <person name="Mukai Y."/>
            <person name="Nagasaki H."/>
            <person name="Nagata Y."/>
            <person name="Naito S."/>
            <person name="Nakashima M."/>
            <person name="Nakama Y."/>
            <person name="Nakamichi Y."/>
            <person name="Nakamura M."/>
            <person name="Meguro A."/>
            <person name="Negishi M."/>
            <person name="Ohta I."/>
            <person name="Ohta T."/>
            <person name="Okamoto M."/>
            <person name="Ono N."/>
            <person name="Saji S."/>
            <person name="Sakaguchi M."/>
            <person name="Sakai K."/>
            <person name="Shibata M."/>
            <person name="Shimokawa T."/>
            <person name="Song J."/>
            <person name="Takazaki Y."/>
            <person name="Terasawa K."/>
            <person name="Tsugane M."/>
            <person name="Tsuji K."/>
            <person name="Ueda S."/>
            <person name="Waki K."/>
            <person name="Yamagata H."/>
            <person name="Yamamoto M."/>
            <person name="Yamamoto S."/>
            <person name="Yamane H."/>
            <person name="Yoshiki S."/>
            <person name="Yoshihara R."/>
            <person name="Yukawa K."/>
            <person name="Zhong H."/>
            <person name="Yano M."/>
            <person name="Yuan Q."/>
            <person name="Ouyang S."/>
            <person name="Liu J."/>
            <person name="Jones K.M."/>
            <person name="Gansberger K."/>
            <person name="Moffat K."/>
            <person name="Hill J."/>
            <person name="Bera J."/>
            <person name="Fadrosh D."/>
            <person name="Jin S."/>
            <person name="Johri S."/>
            <person name="Kim M."/>
            <person name="Overton L."/>
            <person name="Reardon M."/>
            <person name="Tsitrin T."/>
            <person name="Vuong H."/>
            <person name="Weaver B."/>
            <person name="Ciecko A."/>
            <person name="Tallon L."/>
            <person name="Jackson J."/>
            <person name="Pai G."/>
            <person name="Aken S.V."/>
            <person name="Utterback T."/>
            <person name="Reidmuller S."/>
            <person name="Feldblyum T."/>
            <person name="Hsiao J."/>
            <person name="Zismann V."/>
            <person name="Iobst S."/>
            <person name="de Vazeille A.R."/>
            <person name="Buell C.R."/>
            <person name="Ying K."/>
            <person name="Li Y."/>
            <person name="Lu T."/>
            <person name="Huang Y."/>
            <person name="Zhao Q."/>
            <person name="Feng Q."/>
            <person name="Zhang L."/>
            <person name="Zhu J."/>
            <person name="Weng Q."/>
            <person name="Mu J."/>
            <person name="Lu Y."/>
            <person name="Fan D."/>
            <person name="Liu Y."/>
            <person name="Guan J."/>
            <person name="Zhang Y."/>
            <person name="Yu S."/>
            <person name="Liu X."/>
            <person name="Zhang Y."/>
            <person name="Hong G."/>
            <person name="Han B."/>
            <person name="Choisne N."/>
            <person name="Demange N."/>
            <person name="Orjeda G."/>
            <person name="Samain S."/>
            <person name="Cattolico L."/>
            <person name="Pelletier E."/>
            <person name="Couloux A."/>
            <person name="Segurens B."/>
            <person name="Wincker P."/>
            <person name="D'Hont A."/>
            <person name="Scarpelli C."/>
            <person name="Weissenbach J."/>
            <person name="Salanoubat M."/>
            <person name="Quetier F."/>
            <person name="Yu Y."/>
            <person name="Kim H.R."/>
            <person name="Rambo T."/>
            <person name="Currie J."/>
            <person name="Collura K."/>
            <person name="Luo M."/>
            <person name="Yang T."/>
            <person name="Ammiraju J.S.S."/>
            <person name="Engler F."/>
            <person name="Soderlund C."/>
            <person name="Wing R.A."/>
            <person name="Palmer L.E."/>
            <person name="de la Bastide M."/>
            <person name="Spiegel L."/>
            <person name="Nascimento L."/>
            <person name="Zutavern T."/>
            <person name="O'Shaughnessy A."/>
            <person name="Dike S."/>
            <person name="Dedhia N."/>
            <person name="Preston R."/>
            <person name="Balija V."/>
            <person name="McCombie W.R."/>
            <person name="Chow T."/>
            <person name="Chen H."/>
            <person name="Chung M."/>
            <person name="Chen C."/>
            <person name="Shaw J."/>
            <person name="Wu H."/>
            <person name="Hsiao K."/>
            <person name="Chao Y."/>
            <person name="Chu M."/>
            <person name="Cheng C."/>
            <person name="Hour A."/>
            <person name="Lee P."/>
            <person name="Lin S."/>
            <person name="Lin Y."/>
            <person name="Liou J."/>
            <person name="Liu S."/>
            <person name="Hsing Y."/>
            <person name="Raghuvanshi S."/>
            <person name="Mohanty A."/>
            <person name="Bharti A.K."/>
            <person name="Gaur A."/>
            <person name="Gupta V."/>
            <person name="Kumar D."/>
            <person name="Ravi V."/>
            <person name="Vij S."/>
            <person name="Kapur A."/>
            <person name="Khurana P."/>
            <person name="Khurana P."/>
            <person name="Khurana J.P."/>
            <person name="Tyagi A.K."/>
            <person name="Gaikwad K."/>
            <person name="Singh A."/>
            <person name="Dalal V."/>
            <person name="Srivastava S."/>
            <person name="Dixit A."/>
            <person name="Pal A.K."/>
            <person name="Ghazi I.A."/>
            <person name="Yadav M."/>
            <person name="Pandit A."/>
            <person name="Bhargava A."/>
            <person name="Sureshbabu K."/>
            <person name="Batra K."/>
            <person name="Sharma T.R."/>
            <person name="Mohapatra T."/>
            <person name="Singh N.K."/>
            <person name="Messing J."/>
            <person name="Nelson A.B."/>
            <person name="Fuks G."/>
            <person name="Kavchok S."/>
            <person name="Keizer G."/>
            <person name="Linton E."/>
            <person name="Llaca V."/>
            <person name="Song R."/>
            <person name="Tanyolac B."/>
            <person name="Young S."/>
            <person name="Ho-Il K."/>
            <person name="Hahn J.H."/>
            <person name="Sangsakoo G."/>
            <person name="Vanavichit A."/>
            <person name="de Mattos Luiz.A.T."/>
            <person name="Zimmer P.D."/>
            <person name="Malone G."/>
            <person name="Dellagostin O."/>
            <person name="de Oliveira A.C."/>
            <person name="Bevan M."/>
            <person name="Bancroft I."/>
            <person name="Minx P."/>
            <person name="Cordum H."/>
            <person name="Wilson R."/>
            <person name="Cheng Z."/>
            <person name="Jin W."/>
            <person name="Jiang J."/>
            <person name="Leong S.A."/>
            <person name="Iwama H."/>
            <person name="Gojobori T."/>
            <person name="Itoh T."/>
            <person name="Niimura Y."/>
            <person name="Fujii Y."/>
            <person name="Habara T."/>
            <person name="Sakai H."/>
            <person name="Sato Y."/>
            <person name="Wilson G."/>
            <person name="Kumar K."/>
            <person name="McCouch S."/>
            <person name="Juretic N."/>
            <person name="Hoen D."/>
            <person name="Wright S."/>
            <person name="Bruskiewich R."/>
            <person name="Bureau T."/>
            <person name="Miyao A."/>
            <person name="Hirochika H."/>
            <person name="Nishikawa T."/>
            <person name="Kadowaki K."/>
            <person name="Sugiura M."/>
            <person name="Burr B."/>
            <person name="Sasaki T."/>
        </authorList>
    </citation>
    <scope>NUCLEOTIDE SEQUENCE [LARGE SCALE GENOMIC DNA]</scope>
    <source>
        <strain evidence="2">cv. Nipponbare</strain>
    </source>
</reference>
<sequence length="126" mass="14010">GEQWRGSQRAAFPCALATRLAGAAITGGRRRRRRADLAAARVVAAPDLDLPLRDVARLCGIFGYVGVSGEHGDYLRHWRPLVRGALCAEEGDADDSDHLLAVEFREFWVHEVERVPVFIQLPDLKH</sequence>
<reference evidence="1 2" key="2">
    <citation type="journal article" date="2013" name="Plant Cell Physiol.">
        <title>Rice Annotation Project Database (RAP-DB): an integrative and interactive database for rice genomics.</title>
        <authorList>
            <person name="Sakai H."/>
            <person name="Lee S.S."/>
            <person name="Tanaka T."/>
            <person name="Numa H."/>
            <person name="Kim J."/>
            <person name="Kawahara Y."/>
            <person name="Wakimoto H."/>
            <person name="Yang C.C."/>
            <person name="Iwamoto M."/>
            <person name="Abe T."/>
            <person name="Yamada Y."/>
            <person name="Muto A."/>
            <person name="Inokuchi H."/>
            <person name="Ikemura T."/>
            <person name="Matsumoto T."/>
            <person name="Sasaki T."/>
            <person name="Itoh T."/>
        </authorList>
    </citation>
    <scope>NUCLEOTIDE SEQUENCE [LARGE SCALE GENOMIC DNA]</scope>
    <source>
        <strain evidence="2">cv. Nipponbare</strain>
    </source>
</reference>
<name>A0A0P0WEW5_ORYSJ</name>
<protein>
    <submittedName>
        <fullName evidence="1">Os04g0616250 protein</fullName>
    </submittedName>
</protein>
<gene>
    <name evidence="1" type="ordered locus">Os04g0616250</name>
    <name evidence="1" type="ORF">OSNPB_040616250</name>
</gene>
<dbReference type="EMBL" id="AP014960">
    <property type="protein sequence ID" value="BAS91010.1"/>
    <property type="molecule type" value="Genomic_DNA"/>
</dbReference>
<dbReference type="PaxDb" id="39947-A0A0P0WEW5"/>
<feature type="non-terminal residue" evidence="1">
    <location>
        <position position="1"/>
    </location>
</feature>
<dbReference type="Gramene" id="Os04t0616250-01">
    <property type="protein sequence ID" value="Os04t0616250-01"/>
    <property type="gene ID" value="Os04g0616250"/>
</dbReference>
<accession>A0A0P0WEW5</accession>
<proteinExistence type="predicted"/>